<dbReference type="PANTHER" id="PTHR44591:SF23">
    <property type="entry name" value="CHEY SUBFAMILY"/>
    <property type="match status" value="1"/>
</dbReference>
<dbReference type="HOGENOM" id="CLU_000445_69_8_0"/>
<feature type="modified residue" description="4-aspartylphosphate" evidence="2">
    <location>
        <position position="52"/>
    </location>
</feature>
<accession>E3CZ24</accession>
<dbReference type="InterPro" id="IPR001789">
    <property type="entry name" value="Sig_transdc_resp-reg_receiver"/>
</dbReference>
<gene>
    <name evidence="4" type="ORF">Apau_0362</name>
</gene>
<dbReference type="EMBL" id="CM001022">
    <property type="protein sequence ID" value="EFQ22797.1"/>
    <property type="molecule type" value="Genomic_DNA"/>
</dbReference>
<proteinExistence type="predicted"/>
<evidence type="ECO:0000259" key="3">
    <source>
        <dbReference type="PROSITE" id="PS50110"/>
    </source>
</evidence>
<dbReference type="OrthoDB" id="9790669at2"/>
<dbReference type="InterPro" id="IPR011006">
    <property type="entry name" value="CheY-like_superfamily"/>
</dbReference>
<dbReference type="PANTHER" id="PTHR44591">
    <property type="entry name" value="STRESS RESPONSE REGULATOR PROTEIN 1"/>
    <property type="match status" value="1"/>
</dbReference>
<dbReference type="InterPro" id="IPR050595">
    <property type="entry name" value="Bact_response_regulator"/>
</dbReference>
<name>E3CZ24_9BACT</name>
<sequence length="123" mass="13493">MKRILVIEDDDSVRKLIRRILEGAGYTVLEAPDGVQGVQVYREQRPDLVLTDIFMPGKEGLETILELGLLDPEVRIIAVSGGGNMGILNPLPMAAKLGALRTLSKPFSGKELVDLVEEIFPRP</sequence>
<dbReference type="Gene3D" id="3.40.50.2300">
    <property type="match status" value="1"/>
</dbReference>
<organism evidence="4 5">
    <name type="scientific">Aminomonas paucivorans DSM 12260</name>
    <dbReference type="NCBI Taxonomy" id="584708"/>
    <lineage>
        <taxon>Bacteria</taxon>
        <taxon>Thermotogati</taxon>
        <taxon>Synergistota</taxon>
        <taxon>Synergistia</taxon>
        <taxon>Synergistales</taxon>
        <taxon>Synergistaceae</taxon>
        <taxon>Aminomonas</taxon>
    </lineage>
</organism>
<dbReference type="RefSeq" id="WP_006299944.1">
    <property type="nucleotide sequence ID" value="NZ_CM001022.1"/>
</dbReference>
<dbReference type="SMART" id="SM00448">
    <property type="entry name" value="REC"/>
    <property type="match status" value="1"/>
</dbReference>
<dbReference type="PROSITE" id="PS50110">
    <property type="entry name" value="RESPONSE_REGULATORY"/>
    <property type="match status" value="1"/>
</dbReference>
<reference evidence="4 5" key="1">
    <citation type="journal article" date="2010" name="Stand. Genomic Sci.">
        <title>Non-contiguous finished genome sequence of Aminomonas paucivorans type strain (GLU-3).</title>
        <authorList>
            <person name="Pitluck S."/>
            <person name="Yasawong M."/>
            <person name="Held B."/>
            <person name="Lapidus A."/>
            <person name="Nolan M."/>
            <person name="Copeland A."/>
            <person name="Lucas S."/>
            <person name="Del Rio T.G."/>
            <person name="Tice H."/>
            <person name="Cheng J.F."/>
            <person name="Chertkov O."/>
            <person name="Goodwin L."/>
            <person name="Tapia R."/>
            <person name="Han C."/>
            <person name="Liolios K."/>
            <person name="Ivanova N."/>
            <person name="Mavromatis K."/>
            <person name="Ovchinnikova G."/>
            <person name="Pati A."/>
            <person name="Chen A."/>
            <person name="Palaniappan K."/>
            <person name="Land M."/>
            <person name="Hauser L."/>
            <person name="Chang Y.J."/>
            <person name="Jeffries C.D."/>
            <person name="Pukall R."/>
            <person name="Spring S."/>
            <person name="Rohde M."/>
            <person name="Sikorski J."/>
            <person name="Goker M."/>
            <person name="Woyke T."/>
            <person name="Bristow J."/>
            <person name="Eisen J.A."/>
            <person name="Markowitz V."/>
            <person name="Hugenholtz P."/>
            <person name="Kyrpides N.C."/>
            <person name="Klenk H.P."/>
        </authorList>
    </citation>
    <scope>NUCLEOTIDE SEQUENCE [LARGE SCALE GENOMIC DNA]</scope>
    <source>
        <strain evidence="4 5">DSM 12260</strain>
    </source>
</reference>
<evidence type="ECO:0000256" key="1">
    <source>
        <dbReference type="ARBA" id="ARBA00022553"/>
    </source>
</evidence>
<dbReference type="SUPFAM" id="SSF52172">
    <property type="entry name" value="CheY-like"/>
    <property type="match status" value="1"/>
</dbReference>
<evidence type="ECO:0000313" key="5">
    <source>
        <dbReference type="Proteomes" id="UP000005096"/>
    </source>
</evidence>
<dbReference type="eggNOG" id="COG2204">
    <property type="taxonomic scope" value="Bacteria"/>
</dbReference>
<keyword evidence="1 2" id="KW-0597">Phosphoprotein</keyword>
<dbReference type="Pfam" id="PF00072">
    <property type="entry name" value="Response_reg"/>
    <property type="match status" value="1"/>
</dbReference>
<keyword evidence="5" id="KW-1185">Reference proteome</keyword>
<dbReference type="PaxDb" id="584708-Apau_0362"/>
<evidence type="ECO:0000313" key="4">
    <source>
        <dbReference type="EMBL" id="EFQ22797.1"/>
    </source>
</evidence>
<dbReference type="Proteomes" id="UP000005096">
    <property type="component" value="Chromosome"/>
</dbReference>
<dbReference type="STRING" id="584708.Apau_0362"/>
<feature type="domain" description="Response regulatory" evidence="3">
    <location>
        <begin position="3"/>
        <end position="120"/>
    </location>
</feature>
<evidence type="ECO:0000256" key="2">
    <source>
        <dbReference type="PROSITE-ProRule" id="PRU00169"/>
    </source>
</evidence>
<dbReference type="GO" id="GO:0000160">
    <property type="term" value="P:phosphorelay signal transduction system"/>
    <property type="evidence" value="ECO:0007669"/>
    <property type="project" value="InterPro"/>
</dbReference>
<dbReference type="AlphaFoldDB" id="E3CZ24"/>
<protein>
    <submittedName>
        <fullName evidence="4">Response regulator receiver protein</fullName>
    </submittedName>
</protein>